<keyword evidence="2" id="KW-1185">Reference proteome</keyword>
<protein>
    <submittedName>
        <fullName evidence="1">Uncharacterized protein</fullName>
    </submittedName>
</protein>
<evidence type="ECO:0000313" key="1">
    <source>
        <dbReference type="EMBL" id="CAH0047723.1"/>
    </source>
</evidence>
<dbReference type="EMBL" id="CABFOC020000031">
    <property type="protein sequence ID" value="CAH0047723.1"/>
    <property type="molecule type" value="Genomic_DNA"/>
</dbReference>
<comment type="caution">
    <text evidence="1">The sequence shown here is derived from an EMBL/GenBank/DDBJ whole genome shotgun (WGS) entry which is preliminary data.</text>
</comment>
<proteinExistence type="predicted"/>
<organism evidence="1 2">
    <name type="scientific">Clonostachys solani</name>
    <dbReference type="NCBI Taxonomy" id="160281"/>
    <lineage>
        <taxon>Eukaryota</taxon>
        <taxon>Fungi</taxon>
        <taxon>Dikarya</taxon>
        <taxon>Ascomycota</taxon>
        <taxon>Pezizomycotina</taxon>
        <taxon>Sordariomycetes</taxon>
        <taxon>Hypocreomycetidae</taxon>
        <taxon>Hypocreales</taxon>
        <taxon>Bionectriaceae</taxon>
        <taxon>Clonostachys</taxon>
    </lineage>
</organism>
<reference evidence="2" key="1">
    <citation type="submission" date="2019-06" db="EMBL/GenBank/DDBJ databases">
        <authorList>
            <person name="Broberg M."/>
        </authorList>
    </citation>
    <scope>NUCLEOTIDE SEQUENCE [LARGE SCALE GENOMIC DNA]</scope>
</reference>
<evidence type="ECO:0000313" key="2">
    <source>
        <dbReference type="Proteomes" id="UP000775872"/>
    </source>
</evidence>
<name>A0A9P0EGN9_9HYPO</name>
<dbReference type="AlphaFoldDB" id="A0A9P0EGN9"/>
<dbReference type="Proteomes" id="UP000775872">
    <property type="component" value="Unassembled WGS sequence"/>
</dbReference>
<sequence length="102" mass="11456">MTGQFKTPSDARMISSGNCLQHGPVIVRGHVKTSTMFEEKLDDLSLATYRRNAQRRAAHGGNSVNEGAPVEQQLHEVFVTSGCRQVQRKKPFRIRCVYLRAV</sequence>
<accession>A0A9P0EGN9</accession>
<reference evidence="1 2" key="2">
    <citation type="submission" date="2021-10" db="EMBL/GenBank/DDBJ databases">
        <authorList>
            <person name="Piombo E."/>
        </authorList>
    </citation>
    <scope>NUCLEOTIDE SEQUENCE [LARGE SCALE GENOMIC DNA]</scope>
</reference>
<gene>
    <name evidence="1" type="ORF">CSOL1703_00013741</name>
</gene>